<organism evidence="10 11">
    <name type="scientific">Hydrocarboniphaga daqingensis</name>
    <dbReference type="NCBI Taxonomy" id="490188"/>
    <lineage>
        <taxon>Bacteria</taxon>
        <taxon>Pseudomonadati</taxon>
        <taxon>Pseudomonadota</taxon>
        <taxon>Gammaproteobacteria</taxon>
        <taxon>Nevskiales</taxon>
        <taxon>Nevskiaceae</taxon>
        <taxon>Hydrocarboniphaga</taxon>
    </lineage>
</organism>
<dbReference type="GO" id="GO:0005737">
    <property type="term" value="C:cytoplasm"/>
    <property type="evidence" value="ECO:0007669"/>
    <property type="project" value="UniProtKB-SubCell"/>
</dbReference>
<keyword evidence="11" id="KW-1185">Reference proteome</keyword>
<dbReference type="GO" id="GO:0019171">
    <property type="term" value="F:(3R)-hydroxyacyl-[acyl-carrier-protein] dehydratase activity"/>
    <property type="evidence" value="ECO:0007669"/>
    <property type="project" value="UniProtKB-EC"/>
</dbReference>
<dbReference type="PANTHER" id="PTHR30272:SF1">
    <property type="entry name" value="3-HYDROXYACYL-[ACYL-CARRIER-PROTEIN] DEHYDRATASE"/>
    <property type="match status" value="1"/>
</dbReference>
<reference evidence="10 11" key="1">
    <citation type="submission" date="2016-11" db="EMBL/GenBank/DDBJ databases">
        <authorList>
            <person name="Jaros S."/>
            <person name="Januszkiewicz K."/>
            <person name="Wedrychowicz H."/>
        </authorList>
    </citation>
    <scope>NUCLEOTIDE SEQUENCE [LARGE SCALE GENOMIC DNA]</scope>
    <source>
        <strain evidence="10 11">CGMCC 1.7049</strain>
    </source>
</reference>
<dbReference type="HAMAP" id="MF_00406">
    <property type="entry name" value="FabZ"/>
    <property type="match status" value="1"/>
</dbReference>
<dbReference type="NCBIfam" id="NF000582">
    <property type="entry name" value="PRK00006.1"/>
    <property type="match status" value="1"/>
</dbReference>
<dbReference type="CDD" id="cd01288">
    <property type="entry name" value="FabZ"/>
    <property type="match status" value="1"/>
</dbReference>
<evidence type="ECO:0000256" key="3">
    <source>
        <dbReference type="ARBA" id="ARBA00022490"/>
    </source>
</evidence>
<dbReference type="EC" id="4.2.1.59" evidence="9"/>
<evidence type="ECO:0000256" key="9">
    <source>
        <dbReference type="HAMAP-Rule" id="MF_00406"/>
    </source>
</evidence>
<comment type="catalytic activity">
    <reaction evidence="9">
        <text>a (3R)-hydroxyacyl-[ACP] = a (2E)-enoyl-[ACP] + H2O</text>
        <dbReference type="Rhea" id="RHEA:13097"/>
        <dbReference type="Rhea" id="RHEA-COMP:9925"/>
        <dbReference type="Rhea" id="RHEA-COMP:9945"/>
        <dbReference type="ChEBI" id="CHEBI:15377"/>
        <dbReference type="ChEBI" id="CHEBI:78784"/>
        <dbReference type="ChEBI" id="CHEBI:78827"/>
        <dbReference type="EC" id="4.2.1.59"/>
    </reaction>
</comment>
<dbReference type="STRING" id="490188.SAMN04488068_2454"/>
<dbReference type="InterPro" id="IPR010084">
    <property type="entry name" value="FabZ"/>
</dbReference>
<dbReference type="Proteomes" id="UP000199758">
    <property type="component" value="Unassembled WGS sequence"/>
</dbReference>
<evidence type="ECO:0000256" key="7">
    <source>
        <dbReference type="ARBA" id="ARBA00023239"/>
    </source>
</evidence>
<dbReference type="GO" id="GO:0009245">
    <property type="term" value="P:lipid A biosynthetic process"/>
    <property type="evidence" value="ECO:0007669"/>
    <property type="project" value="UniProtKB-UniRule"/>
</dbReference>
<protein>
    <recommendedName>
        <fullName evidence="9">3-hydroxyacyl-[acyl-carrier-protein] dehydratase FabZ</fullName>
        <ecNumber evidence="9">4.2.1.59</ecNumber>
    </recommendedName>
    <alternativeName>
        <fullName evidence="9">(3R)-hydroxymyristoyl-[acyl-carrier-protein] dehydratase</fullName>
        <shortName evidence="9">(3R)-hydroxymyristoyl-ACP dehydrase</shortName>
    </alternativeName>
    <alternativeName>
        <fullName evidence="9">Beta-hydroxyacyl-ACP dehydratase</fullName>
    </alternativeName>
</protein>
<comment type="subcellular location">
    <subcellularLocation>
        <location evidence="1 9">Cytoplasm</location>
    </subcellularLocation>
</comment>
<dbReference type="PANTHER" id="PTHR30272">
    <property type="entry name" value="3-HYDROXYACYL-[ACYL-CARRIER-PROTEIN] DEHYDRATASE"/>
    <property type="match status" value="1"/>
</dbReference>
<evidence type="ECO:0000256" key="8">
    <source>
        <dbReference type="ARBA" id="ARBA00025049"/>
    </source>
</evidence>
<sequence>MDKSSFDINDIMGMLPHRYPFLLVDRIMSVEPGKSIVGLKNVTYNEQFFTGHFPTLPTMPGVLMLEALAQVSGILAVLQSGLRPDAGLILYFAGIDGCRFKRPVVPGDQVLLHSELIKHKRDLWKFATRAMVGNELAAEAEMMCVLKDTSRKPAATSEPIVT</sequence>
<dbReference type="FunFam" id="3.10.129.10:FF:000001">
    <property type="entry name" value="3-hydroxyacyl-[acyl-carrier-protein] dehydratase FabZ"/>
    <property type="match status" value="1"/>
</dbReference>
<dbReference type="GO" id="GO:0016020">
    <property type="term" value="C:membrane"/>
    <property type="evidence" value="ECO:0007669"/>
    <property type="project" value="GOC"/>
</dbReference>
<evidence type="ECO:0000256" key="1">
    <source>
        <dbReference type="ARBA" id="ARBA00004496"/>
    </source>
</evidence>
<keyword evidence="4 9" id="KW-0444">Lipid biosynthesis</keyword>
<dbReference type="NCBIfam" id="TIGR01750">
    <property type="entry name" value="fabZ"/>
    <property type="match status" value="1"/>
</dbReference>
<keyword evidence="3 9" id="KW-0963">Cytoplasm</keyword>
<dbReference type="Gene3D" id="3.10.129.10">
    <property type="entry name" value="Hotdog Thioesterase"/>
    <property type="match status" value="1"/>
</dbReference>
<comment type="function">
    <text evidence="8 9">Involved in unsaturated fatty acids biosynthesis. Catalyzes the dehydration of short chain beta-hydroxyacyl-ACPs and long chain saturated and unsaturated beta-hydroxyacyl-ACPs.</text>
</comment>
<dbReference type="AlphaFoldDB" id="A0A1M5Q1N3"/>
<dbReference type="SUPFAM" id="SSF54637">
    <property type="entry name" value="Thioesterase/thiol ester dehydrase-isomerase"/>
    <property type="match status" value="1"/>
</dbReference>
<gene>
    <name evidence="9" type="primary">fabZ</name>
    <name evidence="10" type="ORF">SAMN04488068_2454</name>
</gene>
<dbReference type="InterPro" id="IPR029069">
    <property type="entry name" value="HotDog_dom_sf"/>
</dbReference>
<evidence type="ECO:0000313" key="10">
    <source>
        <dbReference type="EMBL" id="SHH07958.1"/>
    </source>
</evidence>
<dbReference type="Pfam" id="PF07977">
    <property type="entry name" value="FabA"/>
    <property type="match status" value="1"/>
</dbReference>
<feature type="active site" evidence="9">
    <location>
        <position position="52"/>
    </location>
</feature>
<dbReference type="OrthoDB" id="9772788at2"/>
<evidence type="ECO:0000256" key="6">
    <source>
        <dbReference type="ARBA" id="ARBA00023098"/>
    </source>
</evidence>
<evidence type="ECO:0000256" key="2">
    <source>
        <dbReference type="ARBA" id="ARBA00009174"/>
    </source>
</evidence>
<dbReference type="RefSeq" id="WP_072897945.1">
    <property type="nucleotide sequence ID" value="NZ_FQWZ01000005.1"/>
</dbReference>
<evidence type="ECO:0000256" key="5">
    <source>
        <dbReference type="ARBA" id="ARBA00022556"/>
    </source>
</evidence>
<keyword evidence="6 9" id="KW-0443">Lipid metabolism</keyword>
<evidence type="ECO:0000313" key="11">
    <source>
        <dbReference type="Proteomes" id="UP000199758"/>
    </source>
</evidence>
<keyword evidence="5 9" id="KW-0441">Lipid A biosynthesis</keyword>
<proteinExistence type="inferred from homology"/>
<comment type="similarity">
    <text evidence="2 9">Belongs to the thioester dehydratase family. FabZ subfamily.</text>
</comment>
<accession>A0A1M5Q1N3</accession>
<dbReference type="InterPro" id="IPR013114">
    <property type="entry name" value="FabA_FabZ"/>
</dbReference>
<dbReference type="GO" id="GO:0006633">
    <property type="term" value="P:fatty acid biosynthetic process"/>
    <property type="evidence" value="ECO:0007669"/>
    <property type="project" value="UniProtKB-UniRule"/>
</dbReference>
<name>A0A1M5Q1N3_9GAMM</name>
<dbReference type="EMBL" id="FQWZ01000005">
    <property type="protein sequence ID" value="SHH07958.1"/>
    <property type="molecule type" value="Genomic_DNA"/>
</dbReference>
<evidence type="ECO:0000256" key="4">
    <source>
        <dbReference type="ARBA" id="ARBA00022516"/>
    </source>
</evidence>
<keyword evidence="7 9" id="KW-0456">Lyase</keyword>